<comment type="caution">
    <text evidence="1">The sequence shown here is derived from an EMBL/GenBank/DDBJ whole genome shotgun (WGS) entry which is preliminary data.</text>
</comment>
<dbReference type="InterPro" id="IPR015947">
    <property type="entry name" value="PUA-like_sf"/>
</dbReference>
<protein>
    <recommendedName>
        <fullName evidence="3">ASCH domain-containing protein</fullName>
    </recommendedName>
</protein>
<dbReference type="Proteomes" id="UP001185331">
    <property type="component" value="Unassembled WGS sequence"/>
</dbReference>
<evidence type="ECO:0000313" key="1">
    <source>
        <dbReference type="EMBL" id="MDR6219039.1"/>
    </source>
</evidence>
<evidence type="ECO:0000313" key="2">
    <source>
        <dbReference type="Proteomes" id="UP001185331"/>
    </source>
</evidence>
<proteinExistence type="predicted"/>
<dbReference type="SUPFAM" id="SSF88697">
    <property type="entry name" value="PUA domain-like"/>
    <property type="match status" value="1"/>
</dbReference>
<evidence type="ECO:0008006" key="3">
    <source>
        <dbReference type="Google" id="ProtNLM"/>
    </source>
</evidence>
<sequence length="196" mass="21411">MILAPTSVQAVTSFRTAPLLALTLLHPWPFAITRLGKNIENRSWAPPPWLIGRLIAIHGGAVPGGMKLEETIASAQWIATELMRSGRAKPYLTPAQWTWLRAQQRTLTVGDMITPGIVAIARVTGCVTSSDNPWFSGPFGWTLEDVTPIDAVPCRGKQKLWIPEPRTEVQVAAAYLRATQQPAPWRGNEDGARGLG</sequence>
<dbReference type="RefSeq" id="WP_309854091.1">
    <property type="nucleotide sequence ID" value="NZ_JAVDQJ010000004.1"/>
</dbReference>
<dbReference type="AlphaFoldDB" id="A0AAE3XEG2"/>
<gene>
    <name evidence="1" type="ORF">J2Y00_002636</name>
</gene>
<dbReference type="EMBL" id="JAVDQK010000005">
    <property type="protein sequence ID" value="MDR6219039.1"/>
    <property type="molecule type" value="Genomic_DNA"/>
</dbReference>
<accession>A0AAE3XEG2</accession>
<name>A0AAE3XEG2_9DEIO</name>
<organism evidence="1 2">
    <name type="scientific">Deinococcus soli</name>
    <name type="common">ex Cha et al. 2016</name>
    <dbReference type="NCBI Taxonomy" id="1309411"/>
    <lineage>
        <taxon>Bacteria</taxon>
        <taxon>Thermotogati</taxon>
        <taxon>Deinococcota</taxon>
        <taxon>Deinococci</taxon>
        <taxon>Deinococcales</taxon>
        <taxon>Deinococcaceae</taxon>
        <taxon>Deinococcus</taxon>
    </lineage>
</organism>
<reference evidence="1" key="1">
    <citation type="submission" date="2023-07" db="EMBL/GenBank/DDBJ databases">
        <title>Sorghum-associated microbial communities from plants grown in Nebraska, USA.</title>
        <authorList>
            <person name="Schachtman D."/>
        </authorList>
    </citation>
    <scope>NUCLEOTIDE SEQUENCE</scope>
    <source>
        <strain evidence="1">BE330</strain>
    </source>
</reference>